<accession>A0A6J2KL44</accession>
<dbReference type="GeneID" id="114252672"/>
<evidence type="ECO:0000313" key="3">
    <source>
        <dbReference type="RefSeq" id="XP_028043051.1"/>
    </source>
</evidence>
<feature type="chain" id="PRO_5027096553" evidence="1">
    <location>
        <begin position="26"/>
        <end position="125"/>
    </location>
</feature>
<dbReference type="Proteomes" id="UP000504629">
    <property type="component" value="Unplaced"/>
</dbReference>
<organism evidence="2 3">
    <name type="scientific">Bombyx mandarina</name>
    <name type="common">Wild silk moth</name>
    <name type="synonym">Wild silkworm</name>
    <dbReference type="NCBI Taxonomy" id="7092"/>
    <lineage>
        <taxon>Eukaryota</taxon>
        <taxon>Metazoa</taxon>
        <taxon>Ecdysozoa</taxon>
        <taxon>Arthropoda</taxon>
        <taxon>Hexapoda</taxon>
        <taxon>Insecta</taxon>
        <taxon>Pterygota</taxon>
        <taxon>Neoptera</taxon>
        <taxon>Endopterygota</taxon>
        <taxon>Lepidoptera</taxon>
        <taxon>Glossata</taxon>
        <taxon>Ditrysia</taxon>
        <taxon>Bombycoidea</taxon>
        <taxon>Bombycidae</taxon>
        <taxon>Bombycinae</taxon>
        <taxon>Bombyx</taxon>
    </lineage>
</organism>
<dbReference type="KEGG" id="bman:114252672"/>
<sequence>MKFIRNNLGLAVLFGVFALLVVTNSAPMDPDEDQSESSVVGHTDNEVDLSGSWDAVDAAALRKLLTDLGVEDRMTRVARSWPQATEPRGWAMRNVDGRLVRPWRADKRQVRFRQCYFNPISCFRK</sequence>
<dbReference type="AlphaFoldDB" id="A0A6J2KL44"/>
<evidence type="ECO:0000256" key="1">
    <source>
        <dbReference type="SAM" id="SignalP"/>
    </source>
</evidence>
<feature type="signal peptide" evidence="1">
    <location>
        <begin position="1"/>
        <end position="25"/>
    </location>
</feature>
<reference evidence="3" key="1">
    <citation type="submission" date="2025-08" db="UniProtKB">
        <authorList>
            <consortium name="RefSeq"/>
        </authorList>
    </citation>
    <scope>IDENTIFICATION</scope>
    <source>
        <tissue evidence="3">Silk gland</tissue>
    </source>
</reference>
<keyword evidence="2" id="KW-1185">Reference proteome</keyword>
<keyword evidence="1" id="KW-0732">Signal</keyword>
<evidence type="ECO:0000313" key="2">
    <source>
        <dbReference type="Proteomes" id="UP000504629"/>
    </source>
</evidence>
<proteinExistence type="predicted"/>
<dbReference type="RefSeq" id="XP_028043051.1">
    <property type="nucleotide sequence ID" value="XM_028187250.1"/>
</dbReference>
<protein>
    <submittedName>
        <fullName evidence="3">Allatostatin</fullName>
    </submittedName>
</protein>
<dbReference type="CTD" id="100174830"/>
<dbReference type="OrthoDB" id="7340102at2759"/>
<name>A0A6J2KL44_BOMMA</name>
<gene>
    <name evidence="3" type="primary">LOC114252672</name>
</gene>